<dbReference type="Proteomes" id="UP001244427">
    <property type="component" value="Unassembled WGS sequence"/>
</dbReference>
<dbReference type="EMBL" id="JAUSXV010000001">
    <property type="protein sequence ID" value="MDQ0647231.1"/>
    <property type="molecule type" value="Genomic_DNA"/>
</dbReference>
<evidence type="ECO:0008006" key="3">
    <source>
        <dbReference type="Google" id="ProtNLM"/>
    </source>
</evidence>
<dbReference type="Gene3D" id="3.40.50.1220">
    <property type="entry name" value="TPP-binding domain"/>
    <property type="match status" value="1"/>
</dbReference>
<name>A0AAW8EUQ1_9MICO</name>
<protein>
    <recommendedName>
        <fullName evidence="3">SIR2-like domain-containing protein</fullName>
    </recommendedName>
</protein>
<dbReference type="RefSeq" id="WP_307294991.1">
    <property type="nucleotide sequence ID" value="NZ_JAUSXV010000001.1"/>
</dbReference>
<organism evidence="1 2">
    <name type="scientific">Microbacterium natoriense</name>
    <dbReference type="NCBI Taxonomy" id="284570"/>
    <lineage>
        <taxon>Bacteria</taxon>
        <taxon>Bacillati</taxon>
        <taxon>Actinomycetota</taxon>
        <taxon>Actinomycetes</taxon>
        <taxon>Micrococcales</taxon>
        <taxon>Microbacteriaceae</taxon>
        <taxon>Microbacterium</taxon>
    </lineage>
</organism>
<evidence type="ECO:0000313" key="1">
    <source>
        <dbReference type="EMBL" id="MDQ0647231.1"/>
    </source>
</evidence>
<dbReference type="Pfam" id="PF13289">
    <property type="entry name" value="SIR2_2"/>
    <property type="match status" value="1"/>
</dbReference>
<dbReference type="InterPro" id="IPR029035">
    <property type="entry name" value="DHS-like_NAD/FAD-binding_dom"/>
</dbReference>
<dbReference type="SUPFAM" id="SSF52467">
    <property type="entry name" value="DHS-like NAD/FAD-binding domain"/>
    <property type="match status" value="1"/>
</dbReference>
<accession>A0AAW8EUQ1</accession>
<evidence type="ECO:0000313" key="2">
    <source>
        <dbReference type="Proteomes" id="UP001244427"/>
    </source>
</evidence>
<gene>
    <name evidence="1" type="ORF">QFZ53_001427</name>
</gene>
<keyword evidence="2" id="KW-1185">Reference proteome</keyword>
<proteinExistence type="predicted"/>
<reference evidence="1 2" key="1">
    <citation type="submission" date="2023-07" db="EMBL/GenBank/DDBJ databases">
        <title>Comparative genomics of wheat-associated soil bacteria to identify genetic determinants of phenazine resistance.</title>
        <authorList>
            <person name="Mouncey N."/>
        </authorList>
    </citation>
    <scope>NUCLEOTIDE SEQUENCE [LARGE SCALE GENOMIC DNA]</scope>
    <source>
        <strain evidence="1 2">W4I9-1</strain>
    </source>
</reference>
<sequence length="589" mass="64633">MPAGLSPLVSLATSMHAQPGVYALLLGSGVSTGAGVPTGWGIVGELVSRIAHVAGGEDASAAARANPESWWVENGSGELGYSTLLEALAPTAAARHGLLAEFFEGKDDDDEPVVPSRAHRAIAELVDRGVVRVIVTTNFDRLMERALQERGIEPQVISRPEAVNGMAPLAHSKATIIKLHGDYKDLGTLNTPTELSAYAPEWTTLLGQVFDEYGLVVSGWSAEWDSALVAALEGATSRRYPLYWDARSARHDNATRLLAFRAGTVIPAASADDLFSEMAEALDALDRMSTPPLSTALAVARLKKYLPDPVRRIDLHDLVMSFVEDVVRKIEASPITGDANYADLDRLYEDMFVAMERVTPLLIDGVWHSSGPEHTQLWSDVLQRLLDAALPAPDRWNRAYRGARLIPAFVAFAVMSMTAIARGNEGLMVSLGTRVEAVDRSRGGDDPTPAAQHLHYRGIAEDDWVKELPRWNGAGHFLYPASRLFGKELRRYFTERFQSDADFAVAYAGFEYRLGLLQSLTAGRNAISGEYVSDGNWVDEVPKAEIRFTKTLEHEAGRPWRNLFASHGLDATSHLVAHRARLSRYRRDW</sequence>
<comment type="caution">
    <text evidence="1">The sequence shown here is derived from an EMBL/GenBank/DDBJ whole genome shotgun (WGS) entry which is preliminary data.</text>
</comment>
<dbReference type="AlphaFoldDB" id="A0AAW8EUQ1"/>